<dbReference type="AlphaFoldDB" id="A0AAD8QIL8"/>
<keyword evidence="4" id="KW-1185">Reference proteome</keyword>
<evidence type="ECO:0000313" key="3">
    <source>
        <dbReference type="EMBL" id="KAK1603450.1"/>
    </source>
</evidence>
<feature type="region of interest" description="Disordered" evidence="1">
    <location>
        <begin position="1"/>
        <end position="21"/>
    </location>
</feature>
<evidence type="ECO:0000313" key="4">
    <source>
        <dbReference type="Proteomes" id="UP001231189"/>
    </source>
</evidence>
<keyword evidence="2" id="KW-0472">Membrane</keyword>
<evidence type="ECO:0000256" key="2">
    <source>
        <dbReference type="SAM" id="Phobius"/>
    </source>
</evidence>
<reference evidence="3" key="1">
    <citation type="submission" date="2023-07" db="EMBL/GenBank/DDBJ databases">
        <title>A chromosome-level genome assembly of Lolium multiflorum.</title>
        <authorList>
            <person name="Chen Y."/>
            <person name="Copetti D."/>
            <person name="Kolliker R."/>
            <person name="Studer B."/>
        </authorList>
    </citation>
    <scope>NUCLEOTIDE SEQUENCE</scope>
    <source>
        <strain evidence="3">02402/16</strain>
        <tissue evidence="3">Leaf</tissue>
    </source>
</reference>
<name>A0AAD8QIL8_LOLMU</name>
<evidence type="ECO:0000256" key="1">
    <source>
        <dbReference type="SAM" id="MobiDB-lite"/>
    </source>
</evidence>
<keyword evidence="2" id="KW-1133">Transmembrane helix</keyword>
<proteinExistence type="predicted"/>
<sequence length="255" mass="27941">MDDDVERQAPHGRDTRIRDEESRPARSPRFFFGIALLIVFLVTVCTLVPVFYFSDDPWYSVRIDSVSGTDPAAGLSFNLTLVVASRSLGAKACVGPGTFADMFYHGIQIAVSDREVDWLCAGPRKAAELHIVAKATAVPLGHVLDSLTADMRLGAAVFDAKLHVDTPVGFDKRTPARRAGRRPGGLYIDEPPQPQQQPLPQAQQQEDEDDPELQAALAASREQCDLDELAKWPHLAETLRVSALAEKARKAQENA</sequence>
<feature type="region of interest" description="Disordered" evidence="1">
    <location>
        <begin position="169"/>
        <end position="214"/>
    </location>
</feature>
<protein>
    <submittedName>
        <fullName evidence="3">Uncharacterized protein</fullName>
    </submittedName>
</protein>
<dbReference type="PANTHER" id="PTHR33994">
    <property type="entry name" value="OS04G0515000 PROTEIN"/>
    <property type="match status" value="1"/>
</dbReference>
<keyword evidence="2" id="KW-0812">Transmembrane</keyword>
<feature type="transmembrane region" description="Helical" evidence="2">
    <location>
        <begin position="30"/>
        <end position="53"/>
    </location>
</feature>
<organism evidence="3 4">
    <name type="scientific">Lolium multiflorum</name>
    <name type="common">Italian ryegrass</name>
    <name type="synonym">Lolium perenne subsp. multiflorum</name>
    <dbReference type="NCBI Taxonomy" id="4521"/>
    <lineage>
        <taxon>Eukaryota</taxon>
        <taxon>Viridiplantae</taxon>
        <taxon>Streptophyta</taxon>
        <taxon>Embryophyta</taxon>
        <taxon>Tracheophyta</taxon>
        <taxon>Spermatophyta</taxon>
        <taxon>Magnoliopsida</taxon>
        <taxon>Liliopsida</taxon>
        <taxon>Poales</taxon>
        <taxon>Poaceae</taxon>
        <taxon>BOP clade</taxon>
        <taxon>Pooideae</taxon>
        <taxon>Poodae</taxon>
        <taxon>Poeae</taxon>
        <taxon>Poeae Chloroplast Group 2 (Poeae type)</taxon>
        <taxon>Loliodinae</taxon>
        <taxon>Loliinae</taxon>
        <taxon>Lolium</taxon>
    </lineage>
</organism>
<dbReference type="EMBL" id="JAUUTY010000039">
    <property type="protein sequence ID" value="KAK1603450.1"/>
    <property type="molecule type" value="Genomic_DNA"/>
</dbReference>
<comment type="caution">
    <text evidence="3">The sequence shown here is derived from an EMBL/GenBank/DDBJ whole genome shotgun (WGS) entry which is preliminary data.</text>
</comment>
<dbReference type="PANTHER" id="PTHR33994:SF25">
    <property type="entry name" value="OS02G0619200 PROTEIN"/>
    <property type="match status" value="1"/>
</dbReference>
<dbReference type="Proteomes" id="UP001231189">
    <property type="component" value="Unassembled WGS sequence"/>
</dbReference>
<accession>A0AAD8QIL8</accession>
<gene>
    <name evidence="3" type="ORF">QYE76_037312</name>
</gene>